<reference evidence="7 9" key="1">
    <citation type="submission" date="2014-12" db="EMBL/GenBank/DDBJ databases">
        <title>Draft genome sequences of 29 type strains of Enterococci.</title>
        <authorList>
            <person name="Zhong Z."/>
            <person name="Sun Z."/>
            <person name="Liu W."/>
            <person name="Zhang W."/>
            <person name="Zhang H."/>
        </authorList>
    </citation>
    <scope>NUCLEOTIDE SEQUENCE [LARGE SCALE GENOMIC DNA]</scope>
    <source>
        <strain evidence="7 9">DSM 22801</strain>
    </source>
</reference>
<dbReference type="PROSITE" id="PS50932">
    <property type="entry name" value="HTH_LACI_2"/>
    <property type="match status" value="1"/>
</dbReference>
<evidence type="ECO:0000256" key="2">
    <source>
        <dbReference type="ARBA" id="ARBA00023015"/>
    </source>
</evidence>
<gene>
    <name evidence="6" type="ORF">ATZ33_08835</name>
    <name evidence="7" type="ORF">RV15_GL001867</name>
</gene>
<feature type="domain" description="HTH lacI-type" evidence="5">
    <location>
        <begin position="3"/>
        <end position="58"/>
    </location>
</feature>
<dbReference type="OrthoDB" id="9796186at2"/>
<evidence type="ECO:0000313" key="8">
    <source>
        <dbReference type="Proteomes" id="UP000065511"/>
    </source>
</evidence>
<dbReference type="EMBL" id="CP013614">
    <property type="protein sequence ID" value="ALS01467.1"/>
    <property type="molecule type" value="Genomic_DNA"/>
</dbReference>
<dbReference type="Gene3D" id="3.40.50.2300">
    <property type="match status" value="2"/>
</dbReference>
<dbReference type="Proteomes" id="UP000065511">
    <property type="component" value="Chromosome"/>
</dbReference>
<evidence type="ECO:0000256" key="3">
    <source>
        <dbReference type="ARBA" id="ARBA00023125"/>
    </source>
</evidence>
<accession>A0A0S3KAY7</accession>
<proteinExistence type="predicted"/>
<keyword evidence="2" id="KW-0805">Transcription regulation</keyword>
<reference evidence="6 8" key="2">
    <citation type="submission" date="2015-12" db="EMBL/GenBank/DDBJ databases">
        <authorList>
            <person name="Lauer A."/>
            <person name="Humrighouse B."/>
            <person name="Loparev V."/>
            <person name="Shewmaker P.L."/>
            <person name="Whitney A.M."/>
            <person name="McLaughlin R.W."/>
        </authorList>
    </citation>
    <scope>NUCLEOTIDE SEQUENCE [LARGE SCALE GENOMIC DNA]</scope>
    <source>
        <strain evidence="6 8">LMG 23085</strain>
    </source>
</reference>
<dbReference type="InterPro" id="IPR010982">
    <property type="entry name" value="Lambda_DNA-bd_dom_sf"/>
</dbReference>
<dbReference type="Pfam" id="PF00356">
    <property type="entry name" value="LacI"/>
    <property type="match status" value="1"/>
</dbReference>
<keyword evidence="1" id="KW-0678">Repressor</keyword>
<dbReference type="KEGG" id="ess:ATZ33_08835"/>
<dbReference type="Proteomes" id="UP000183039">
    <property type="component" value="Unassembled WGS sequence"/>
</dbReference>
<dbReference type="InterPro" id="IPR001761">
    <property type="entry name" value="Peripla_BP/Lac1_sug-bd_dom"/>
</dbReference>
<protein>
    <recommendedName>
        <fullName evidence="5">HTH lacI-type domain-containing protein</fullName>
    </recommendedName>
</protein>
<dbReference type="AlphaFoldDB" id="A0A0S3KAY7"/>
<evidence type="ECO:0000256" key="1">
    <source>
        <dbReference type="ARBA" id="ARBA00022491"/>
    </source>
</evidence>
<dbReference type="Pfam" id="PF00532">
    <property type="entry name" value="Peripla_BP_1"/>
    <property type="match status" value="1"/>
</dbReference>
<evidence type="ECO:0000313" key="7">
    <source>
        <dbReference type="EMBL" id="OJG87734.1"/>
    </source>
</evidence>
<dbReference type="GO" id="GO:0003700">
    <property type="term" value="F:DNA-binding transcription factor activity"/>
    <property type="evidence" value="ECO:0007669"/>
    <property type="project" value="TreeGrafter"/>
</dbReference>
<dbReference type="InterPro" id="IPR000843">
    <property type="entry name" value="HTH_LacI"/>
</dbReference>
<dbReference type="SUPFAM" id="SSF47413">
    <property type="entry name" value="lambda repressor-like DNA-binding domains"/>
    <property type="match status" value="1"/>
</dbReference>
<dbReference type="EMBL" id="JXLC01000027">
    <property type="protein sequence ID" value="OJG87734.1"/>
    <property type="molecule type" value="Genomic_DNA"/>
</dbReference>
<keyword evidence="4" id="KW-0804">Transcription</keyword>
<dbReference type="InterPro" id="IPR028082">
    <property type="entry name" value="Peripla_BP_I"/>
</dbReference>
<evidence type="ECO:0000256" key="4">
    <source>
        <dbReference type="ARBA" id="ARBA00023163"/>
    </source>
</evidence>
<dbReference type="GO" id="GO:0000976">
    <property type="term" value="F:transcription cis-regulatory region binding"/>
    <property type="evidence" value="ECO:0007669"/>
    <property type="project" value="TreeGrafter"/>
</dbReference>
<organism evidence="7 9">
    <name type="scientific">Enterococcus silesiacus</name>
    <dbReference type="NCBI Taxonomy" id="332949"/>
    <lineage>
        <taxon>Bacteria</taxon>
        <taxon>Bacillati</taxon>
        <taxon>Bacillota</taxon>
        <taxon>Bacilli</taxon>
        <taxon>Lactobacillales</taxon>
        <taxon>Enterococcaceae</taxon>
        <taxon>Enterococcus</taxon>
    </lineage>
</organism>
<dbReference type="Gene3D" id="1.10.260.40">
    <property type="entry name" value="lambda repressor-like DNA-binding domains"/>
    <property type="match status" value="1"/>
</dbReference>
<dbReference type="PANTHER" id="PTHR30146">
    <property type="entry name" value="LACI-RELATED TRANSCRIPTIONAL REPRESSOR"/>
    <property type="match status" value="1"/>
</dbReference>
<keyword evidence="3" id="KW-0238">DNA-binding</keyword>
<keyword evidence="8" id="KW-1185">Reference proteome</keyword>
<name>A0A0S3KAY7_9ENTE</name>
<dbReference type="PANTHER" id="PTHR30146:SF148">
    <property type="entry name" value="HTH-TYPE TRANSCRIPTIONAL REPRESSOR PURR-RELATED"/>
    <property type="match status" value="1"/>
</dbReference>
<evidence type="ECO:0000259" key="5">
    <source>
        <dbReference type="PROSITE" id="PS50932"/>
    </source>
</evidence>
<dbReference type="SMART" id="SM00354">
    <property type="entry name" value="HTH_LACI"/>
    <property type="match status" value="1"/>
</dbReference>
<dbReference type="PROSITE" id="PS00356">
    <property type="entry name" value="HTH_LACI_1"/>
    <property type="match status" value="1"/>
</dbReference>
<sequence>MKIRMKDIAKMANVSEAAVSLVLNDKPSRISDKKKQEIKKIAKELNYIPNIAAQILAKNASRTIGVVIPDIENPFFSKLCKQLEEQFRVLGYLTIIVNSNDDFTVEKNLIQMLLNRGVDGLIIALSNESFSFKEEQEHFLKEIDAPFVLVDRQVSFSGVNQVYFDSQAGGQLSAEYLLENGHQNIAFMTGDFKVPSTLDRINGYKQALESYGIKVREEYIIETGYRFNYGMEQANKLFALTDVTAVLTANDMVAFGVLKQAVSSGKLIPEDLSIIGYDRLEIADILGISLATVEQNISSLTEQAVALLKNTLIKQKQKTESIILRPSLFKGDSVKKIK</sequence>
<dbReference type="CDD" id="cd01392">
    <property type="entry name" value="HTH_LacI"/>
    <property type="match status" value="1"/>
</dbReference>
<dbReference type="CDD" id="cd06267">
    <property type="entry name" value="PBP1_LacI_sugar_binding-like"/>
    <property type="match status" value="1"/>
</dbReference>
<dbReference type="SUPFAM" id="SSF53822">
    <property type="entry name" value="Periplasmic binding protein-like I"/>
    <property type="match status" value="1"/>
</dbReference>
<evidence type="ECO:0000313" key="6">
    <source>
        <dbReference type="EMBL" id="ALS01467.1"/>
    </source>
</evidence>
<dbReference type="RefSeq" id="WP_071878855.1">
    <property type="nucleotide sequence ID" value="NZ_JXLC01000027.1"/>
</dbReference>
<evidence type="ECO:0000313" key="9">
    <source>
        <dbReference type="Proteomes" id="UP000183039"/>
    </source>
</evidence>